<evidence type="ECO:0000256" key="4">
    <source>
        <dbReference type="ARBA" id="ARBA00022840"/>
    </source>
</evidence>
<dbReference type="Pfam" id="PF00454">
    <property type="entry name" value="PI3_PI4_kinase"/>
    <property type="match status" value="1"/>
</dbReference>
<dbReference type="InterPro" id="IPR001683">
    <property type="entry name" value="PX_dom"/>
</dbReference>
<dbReference type="SUPFAM" id="SSF48371">
    <property type="entry name" value="ARM repeat"/>
    <property type="match status" value="1"/>
</dbReference>
<feature type="domain" description="PX" evidence="11">
    <location>
        <begin position="1450"/>
        <end position="1570"/>
    </location>
</feature>
<dbReference type="Proteomes" id="UP000681722">
    <property type="component" value="Unassembled WGS sequence"/>
</dbReference>
<feature type="domain" description="PI3K/PI4K catalytic" evidence="12">
    <location>
        <begin position="1130"/>
        <end position="1408"/>
    </location>
</feature>
<dbReference type="InterPro" id="IPR011009">
    <property type="entry name" value="Kinase-like_dom_sf"/>
</dbReference>
<feature type="domain" description="C2" evidence="10">
    <location>
        <begin position="1592"/>
        <end position="1710"/>
    </location>
</feature>
<evidence type="ECO:0008006" key="19">
    <source>
        <dbReference type="Google" id="ProtNLM"/>
    </source>
</evidence>
<dbReference type="GO" id="GO:0005524">
    <property type="term" value="F:ATP binding"/>
    <property type="evidence" value="ECO:0007669"/>
    <property type="project" value="UniProtKB-KW"/>
</dbReference>
<dbReference type="InterPro" id="IPR029071">
    <property type="entry name" value="Ubiquitin-like_domsf"/>
</dbReference>
<dbReference type="Gene3D" id="1.25.40.70">
    <property type="entry name" value="Phosphatidylinositol 3-kinase, accessory domain (PIK)"/>
    <property type="match status" value="1"/>
</dbReference>
<dbReference type="InterPro" id="IPR000008">
    <property type="entry name" value="C2_dom"/>
</dbReference>
<protein>
    <recommendedName>
        <fullName evidence="19">Phosphatidylinositol-4-phosphate 3-kinase</fullName>
    </recommendedName>
</protein>
<dbReference type="FunFam" id="1.10.1070.11:FF:000001">
    <property type="entry name" value="Phosphatidylinositol 4,5-bisphosphate 3-kinase catalytic subunit"/>
    <property type="match status" value="1"/>
</dbReference>
<dbReference type="InterPro" id="IPR036871">
    <property type="entry name" value="PX_dom_sf"/>
</dbReference>
<dbReference type="SUPFAM" id="SSF64268">
    <property type="entry name" value="PX domain"/>
    <property type="match status" value="1"/>
</dbReference>
<dbReference type="Proteomes" id="UP000663829">
    <property type="component" value="Unassembled WGS sequence"/>
</dbReference>
<dbReference type="GO" id="GO:0016303">
    <property type="term" value="F:1-phosphatidylinositol-3-kinase activity"/>
    <property type="evidence" value="ECO:0007669"/>
    <property type="project" value="UniProtKB-EC"/>
</dbReference>
<evidence type="ECO:0000259" key="11">
    <source>
        <dbReference type="PROSITE" id="PS50195"/>
    </source>
</evidence>
<evidence type="ECO:0000313" key="16">
    <source>
        <dbReference type="EMBL" id="CAF0739274.1"/>
    </source>
</evidence>
<dbReference type="InterPro" id="IPR018936">
    <property type="entry name" value="PI3/4_kinase_CS"/>
</dbReference>
<evidence type="ECO:0000256" key="8">
    <source>
        <dbReference type="PROSITE-ProRule" id="PRU00880"/>
    </source>
</evidence>
<dbReference type="PANTHER" id="PTHR10048">
    <property type="entry name" value="PHOSPHATIDYLINOSITOL KINASE"/>
    <property type="match status" value="1"/>
</dbReference>
<dbReference type="SMART" id="SM00312">
    <property type="entry name" value="PX"/>
    <property type="match status" value="1"/>
</dbReference>
<dbReference type="Pfam" id="PF00168">
    <property type="entry name" value="C2"/>
    <property type="match status" value="1"/>
</dbReference>
<sequence>MASSELSDGLLRSDLSTPEKLNGIPSPSSSSNTFHSLSTQAQIWALYGQRQQQPFVNYNQCPTPFPPPTSKPPKTITFQPPEQDTLDKNYFETFDIDNKAQSPQKEKTNDEIPSFGLQPPPTVTTRNNNSPDLIDMNMDVNNNNKNDLSKANIIEFFDPVKRLQRNLDQTSRPHSWPYNLTQAGSPKTETPTISPVTSEQRKIEKEHFVEKTSSPTSPPIRLSNPNYYPYPIRLKFELSTFDEIKAFSDLVQKIKSERSDNQQKQPSFDQSKDDLFYCERVNRLTPQHLEQKHSIVTIQIYANGSKEPLRLNNISLMSTVEHLLYQLLELIQFDLPNALLKLRNREEYLRNEDVLCDIEYVYNCLQSLQPLQFVLTERPPYCNQTPQTTISSKSFEQFCIEQQDEHYRHSYDNLQTSSSSTSTGLSRTLSTRYPTMTNQPNLARSSHAPFLASDPLWLKAFKQDIDFILKQVEQRINKLLSFLLDQNTTNNLEVEQRKIINELFGFIKNIQVTCSYIESFLIVEKQRELRLYIDKITRQSLSKEISSELSSASNNKELIRLLYELVVTLVNYVRTYCNSYLIPYKLYLNDEQNNDINIEQLAIALQKQDQSYLNVEQKVKCPITESSESFRVYIDGLFCLAGDNWPQYKSLRVVCRLCYGNRTKSRQITDLMSIKIQPKYPLLSSSTNSHMSASLKPQVLFDQWLSFHDAQLCELPREAVLMFEIFALEKTDVNSSGNGLPVTQHYQSLTMMTDGSQMKLIGWCSQSLFDDKNCLIQGEKYLGVFSSETSMPTGFYSLRNVYDRDCPILSVTFLMENSIMYRWPDIKPRGDMKIENFTKLDHTKQEKLSKLLKTPSLLINDHKSMYIINNGDIQYKKSPELQQRQQSKERAIAFNYETDFSDDEAHLIWSCRHCLIQQSYALPKILSSRHVWDYPSLIDIYGVLEEVKRDHPIDLLESFELLLPSFPDMSVRQFAYKSLFSNLNDYNLSLYLPQLLQIIKYDYLLCFGDNSSVQEYLLKSSLNDPRLLHKLYWQLQQLLVYEKVHYLKYYYFLMSLLYLIDDKFRLELKREYEMCTILKQIAFNLKHKKNAQRTLFLHEQLKIFDEQFFQNGKQPCRLPCQFNFMSNGLDIQSCTYFKSLTSPLKLVFNPIDSACDKYYSIYKNGDDLRQDQIVILLLNCMDYLWKQNDYDFRLILFNVVQTSNRCGFIEMVTECETLREIESKNGVVKGAFKDESLADWLKLHNPTDIEYKKAVENFTYSCAGYCVATFILGIGDRHNDNIMLKQSGHLFHIDFGKYLGDTQKFGSFNRDRAPFIFTKNMCYVINGGEVSGQSFHRFVDLCCDAFSIIRQNRNLLLLLLTHLCDSNIPGLTYDAVRFVYDRLLPTISNVESITQFTHFLTESLNNSWTQINFAIHSIAQGNLGNTNTPSSAGHSLLSFVPKTFTIATDGRVKSAQVVGYEKRSRPVKHYIYKIKVERIHTDNLTSTKNQQITYVYRTAMEFFEFHEKLTKQFPLIGVELKFAHRNEYKTVAQTRVVHLNTYLTSLFNLASEIVESDLVCTFFHTIARDQQATELRPKSNDSTTHAYDLQASQAKIKIHLKYEEGKLFISIRYASNLPLRGGALPNPYCKCYLFPDADKSTKRKGKIVLGSKNPTFNDMFTYEMPLHEIQRRVLRVSVWNSGLLPTNDNLGEVDIVLSKIDWSKENARDYVFNTPEAWIDT</sequence>
<dbReference type="Gene3D" id="3.30.1520.10">
    <property type="entry name" value="Phox-like domain"/>
    <property type="match status" value="1"/>
</dbReference>
<gene>
    <name evidence="16" type="ORF">GPM918_LOCUS165</name>
    <name evidence="17" type="ORF">SRO942_LOCUS166</name>
</gene>
<comment type="caution">
    <text evidence="16">The sequence shown here is derived from an EMBL/GenBank/DDBJ whole genome shotgun (WGS) entry which is preliminary data.</text>
</comment>
<evidence type="ECO:0000259" key="13">
    <source>
        <dbReference type="PROSITE" id="PS51545"/>
    </source>
</evidence>
<dbReference type="Gene3D" id="1.10.1070.11">
    <property type="entry name" value="Phosphatidylinositol 3-/4-kinase, catalytic domain"/>
    <property type="match status" value="1"/>
</dbReference>
<dbReference type="SMART" id="SM00239">
    <property type="entry name" value="C2"/>
    <property type="match status" value="1"/>
</dbReference>
<evidence type="ECO:0000259" key="12">
    <source>
        <dbReference type="PROSITE" id="PS50290"/>
    </source>
</evidence>
<dbReference type="Pfam" id="PF00613">
    <property type="entry name" value="PI3Ka"/>
    <property type="match status" value="1"/>
</dbReference>
<dbReference type="Pfam" id="PF00792">
    <property type="entry name" value="PI3K_C2"/>
    <property type="match status" value="1"/>
</dbReference>
<evidence type="ECO:0000256" key="5">
    <source>
        <dbReference type="ARBA" id="ARBA00023098"/>
    </source>
</evidence>
<accession>A0A813NGN1</accession>
<feature type="region of interest" description="Disordered" evidence="9">
    <location>
        <begin position="98"/>
        <end position="125"/>
    </location>
</feature>
<evidence type="ECO:0000259" key="10">
    <source>
        <dbReference type="PROSITE" id="PS50004"/>
    </source>
</evidence>
<dbReference type="Gene3D" id="3.30.1010.10">
    <property type="entry name" value="Phosphatidylinositol 3-kinase Catalytic Subunit, Chain A, domain 4"/>
    <property type="match status" value="1"/>
</dbReference>
<evidence type="ECO:0000313" key="18">
    <source>
        <dbReference type="Proteomes" id="UP000663829"/>
    </source>
</evidence>
<feature type="domain" description="C2 PI3K-type" evidence="15">
    <location>
        <begin position="615"/>
        <end position="824"/>
    </location>
</feature>
<dbReference type="PROSITE" id="PS51545">
    <property type="entry name" value="PIK_HELICAL"/>
    <property type="match status" value="1"/>
</dbReference>
<feature type="compositionally biased region" description="Polar residues" evidence="9">
    <location>
        <begin position="169"/>
        <end position="198"/>
    </location>
</feature>
<keyword evidence="1" id="KW-0808">Transferase</keyword>
<evidence type="ECO:0000256" key="2">
    <source>
        <dbReference type="ARBA" id="ARBA00022741"/>
    </source>
</evidence>
<comment type="catalytic activity">
    <reaction evidence="6">
        <text>a 1,2-diacyl-sn-glycero-3-phospho-(1D-myo-inositol) + ATP = a 1,2-diacyl-sn-glycero-3-phospho-(1D-myo-inositol-3-phosphate) + ADP + H(+)</text>
        <dbReference type="Rhea" id="RHEA:12709"/>
        <dbReference type="ChEBI" id="CHEBI:15378"/>
        <dbReference type="ChEBI" id="CHEBI:30616"/>
        <dbReference type="ChEBI" id="CHEBI:57880"/>
        <dbReference type="ChEBI" id="CHEBI:58088"/>
        <dbReference type="ChEBI" id="CHEBI:456216"/>
        <dbReference type="EC" id="2.7.1.137"/>
    </reaction>
    <physiologicalReaction direction="left-to-right" evidence="6">
        <dbReference type="Rhea" id="RHEA:12710"/>
    </physiologicalReaction>
</comment>
<feature type="region of interest" description="Disordered" evidence="9">
    <location>
        <begin position="169"/>
        <end position="201"/>
    </location>
</feature>
<evidence type="ECO:0000256" key="1">
    <source>
        <dbReference type="ARBA" id="ARBA00022679"/>
    </source>
</evidence>
<dbReference type="EMBL" id="CAJNOQ010000012">
    <property type="protein sequence ID" value="CAF0739274.1"/>
    <property type="molecule type" value="Genomic_DNA"/>
</dbReference>
<dbReference type="GO" id="GO:0048015">
    <property type="term" value="P:phosphatidylinositol-mediated signaling"/>
    <property type="evidence" value="ECO:0007669"/>
    <property type="project" value="TreeGrafter"/>
</dbReference>
<evidence type="ECO:0000256" key="6">
    <source>
        <dbReference type="ARBA" id="ARBA00023985"/>
    </source>
</evidence>
<evidence type="ECO:0000256" key="9">
    <source>
        <dbReference type="SAM" id="MobiDB-lite"/>
    </source>
</evidence>
<dbReference type="InterPro" id="IPR000403">
    <property type="entry name" value="PI3/4_kinase_cat_dom"/>
</dbReference>
<keyword evidence="2" id="KW-0547">Nucleotide-binding</keyword>
<evidence type="ECO:0000259" key="15">
    <source>
        <dbReference type="PROSITE" id="PS51547"/>
    </source>
</evidence>
<dbReference type="InterPro" id="IPR002420">
    <property type="entry name" value="PI3K-type_C2_dom"/>
</dbReference>
<name>A0A813NGN1_9BILA</name>
<dbReference type="InterPro" id="IPR001263">
    <property type="entry name" value="PI3K_accessory_dom"/>
</dbReference>
<dbReference type="InterPro" id="IPR016024">
    <property type="entry name" value="ARM-type_fold"/>
</dbReference>
<keyword evidence="4" id="KW-0067">ATP-binding</keyword>
<proteinExistence type="inferred from homology"/>
<dbReference type="SUPFAM" id="SSF56112">
    <property type="entry name" value="Protein kinase-like (PK-like)"/>
    <property type="match status" value="1"/>
</dbReference>
<evidence type="ECO:0000256" key="7">
    <source>
        <dbReference type="ARBA" id="ARBA00029297"/>
    </source>
</evidence>
<dbReference type="EMBL" id="CAJOBC010000012">
    <property type="protein sequence ID" value="CAF3517433.1"/>
    <property type="molecule type" value="Genomic_DNA"/>
</dbReference>
<dbReference type="PROSITE" id="PS00916">
    <property type="entry name" value="PI3_4_KINASE_2"/>
    <property type="match status" value="1"/>
</dbReference>
<evidence type="ECO:0000256" key="3">
    <source>
        <dbReference type="ARBA" id="ARBA00022777"/>
    </source>
</evidence>
<dbReference type="PROSITE" id="PS51546">
    <property type="entry name" value="PI3K_RBD"/>
    <property type="match status" value="1"/>
</dbReference>
<dbReference type="PANTHER" id="PTHR10048:SF14">
    <property type="entry name" value="LD28067P"/>
    <property type="match status" value="1"/>
</dbReference>
<dbReference type="Pfam" id="PF00787">
    <property type="entry name" value="PX"/>
    <property type="match status" value="1"/>
</dbReference>
<comment type="similarity">
    <text evidence="8">Belongs to the PI3/PI4-kinase family.</text>
</comment>
<evidence type="ECO:0000259" key="14">
    <source>
        <dbReference type="PROSITE" id="PS51546"/>
    </source>
</evidence>
<keyword evidence="3" id="KW-0418">Kinase</keyword>
<dbReference type="Gene3D" id="3.10.20.90">
    <property type="entry name" value="Phosphatidylinositol 3-kinase Catalytic Subunit, Chain A, domain 1"/>
    <property type="match status" value="1"/>
</dbReference>
<dbReference type="Gene3D" id="2.60.40.150">
    <property type="entry name" value="C2 domain"/>
    <property type="match status" value="2"/>
</dbReference>
<dbReference type="PROSITE" id="PS50195">
    <property type="entry name" value="PX"/>
    <property type="match status" value="1"/>
</dbReference>
<comment type="catalytic activity">
    <reaction evidence="7">
        <text>a 1,2-diacyl-sn-glycero-3-phospho-(1D-myo-inositol 4-phosphate) + ATP = a 1,2-diacyl-sn-glycero-3-phospho-(1D-myo-inositol-3,4-bisphosphate) + ADP + H(+)</text>
        <dbReference type="Rhea" id="RHEA:18373"/>
        <dbReference type="ChEBI" id="CHEBI:15378"/>
        <dbReference type="ChEBI" id="CHEBI:30616"/>
        <dbReference type="ChEBI" id="CHEBI:57658"/>
        <dbReference type="ChEBI" id="CHEBI:58178"/>
        <dbReference type="ChEBI" id="CHEBI:456216"/>
        <dbReference type="EC" id="2.7.1.154"/>
    </reaction>
    <physiologicalReaction direction="left-to-right" evidence="7">
        <dbReference type="Rhea" id="RHEA:18374"/>
    </physiologicalReaction>
</comment>
<organism evidence="16 18">
    <name type="scientific">Didymodactylos carnosus</name>
    <dbReference type="NCBI Taxonomy" id="1234261"/>
    <lineage>
        <taxon>Eukaryota</taxon>
        <taxon>Metazoa</taxon>
        <taxon>Spiralia</taxon>
        <taxon>Gnathifera</taxon>
        <taxon>Rotifera</taxon>
        <taxon>Eurotatoria</taxon>
        <taxon>Bdelloidea</taxon>
        <taxon>Philodinida</taxon>
        <taxon>Philodinidae</taxon>
        <taxon>Didymodactylos</taxon>
    </lineage>
</organism>
<dbReference type="InterPro" id="IPR000341">
    <property type="entry name" value="PI3K_Ras-bd_dom"/>
</dbReference>
<reference evidence="16" key="1">
    <citation type="submission" date="2021-02" db="EMBL/GenBank/DDBJ databases">
        <authorList>
            <person name="Nowell W R."/>
        </authorList>
    </citation>
    <scope>NUCLEOTIDE SEQUENCE</scope>
</reference>
<dbReference type="InterPro" id="IPR042236">
    <property type="entry name" value="PI3K_accessory_sf"/>
</dbReference>
<dbReference type="InterPro" id="IPR036940">
    <property type="entry name" value="PI3/4_kinase_cat_sf"/>
</dbReference>
<dbReference type="GO" id="GO:0035091">
    <property type="term" value="F:phosphatidylinositol binding"/>
    <property type="evidence" value="ECO:0007669"/>
    <property type="project" value="InterPro"/>
</dbReference>
<dbReference type="GO" id="GO:0043491">
    <property type="term" value="P:phosphatidylinositol 3-kinase/protein kinase B signal transduction"/>
    <property type="evidence" value="ECO:0007669"/>
    <property type="project" value="TreeGrafter"/>
</dbReference>
<evidence type="ECO:0000313" key="17">
    <source>
        <dbReference type="EMBL" id="CAF3517433.1"/>
    </source>
</evidence>
<keyword evidence="5" id="KW-0443">Lipid metabolism</keyword>
<feature type="domain" description="PIK helical" evidence="13">
    <location>
        <begin position="874"/>
        <end position="1059"/>
    </location>
</feature>
<dbReference type="GO" id="GO:0016477">
    <property type="term" value="P:cell migration"/>
    <property type="evidence" value="ECO:0007669"/>
    <property type="project" value="TreeGrafter"/>
</dbReference>
<dbReference type="PROSITE" id="PS50290">
    <property type="entry name" value="PI3_4_KINASE_3"/>
    <property type="match status" value="1"/>
</dbReference>
<dbReference type="PROSITE" id="PS50004">
    <property type="entry name" value="C2"/>
    <property type="match status" value="1"/>
</dbReference>
<dbReference type="OrthoDB" id="67688at2759"/>
<dbReference type="PROSITE" id="PS51547">
    <property type="entry name" value="C2_PI3K"/>
    <property type="match status" value="1"/>
</dbReference>
<keyword evidence="18" id="KW-1185">Reference proteome</keyword>
<dbReference type="SUPFAM" id="SSF49562">
    <property type="entry name" value="C2 domain (Calcium/lipid-binding domain, CaLB)"/>
    <property type="match status" value="2"/>
</dbReference>
<dbReference type="GO" id="GO:0005886">
    <property type="term" value="C:plasma membrane"/>
    <property type="evidence" value="ECO:0007669"/>
    <property type="project" value="TreeGrafter"/>
</dbReference>
<dbReference type="InterPro" id="IPR015433">
    <property type="entry name" value="PI3/4_kinase"/>
</dbReference>
<feature type="region of interest" description="Disordered" evidence="9">
    <location>
        <begin position="1"/>
        <end position="35"/>
    </location>
</feature>
<feature type="domain" description="PI3K-RBD" evidence="14">
    <location>
        <begin position="291"/>
        <end position="377"/>
    </location>
</feature>
<dbReference type="InterPro" id="IPR035892">
    <property type="entry name" value="C2_domain_sf"/>
</dbReference>
<dbReference type="SMART" id="SM00145">
    <property type="entry name" value="PI3Ka"/>
    <property type="match status" value="1"/>
</dbReference>
<dbReference type="GO" id="GO:0005942">
    <property type="term" value="C:phosphatidylinositol 3-kinase complex"/>
    <property type="evidence" value="ECO:0007669"/>
    <property type="project" value="TreeGrafter"/>
</dbReference>
<dbReference type="SUPFAM" id="SSF54236">
    <property type="entry name" value="Ubiquitin-like"/>
    <property type="match status" value="1"/>
</dbReference>
<dbReference type="SMART" id="SM00146">
    <property type="entry name" value="PI3Kc"/>
    <property type="match status" value="1"/>
</dbReference>
<dbReference type="GO" id="GO:0005737">
    <property type="term" value="C:cytoplasm"/>
    <property type="evidence" value="ECO:0007669"/>
    <property type="project" value="TreeGrafter"/>
</dbReference>
<dbReference type="GO" id="GO:0035005">
    <property type="term" value="F:1-phosphatidylinositol-4-phosphate 3-kinase activity"/>
    <property type="evidence" value="ECO:0007669"/>
    <property type="project" value="UniProtKB-EC"/>
</dbReference>